<dbReference type="VEuPathDB" id="FungiDB:EYZ11_004012"/>
<dbReference type="AlphaFoldDB" id="A0A4S3JM00"/>
<evidence type="ECO:0000313" key="2">
    <source>
        <dbReference type="Proteomes" id="UP000308092"/>
    </source>
</evidence>
<name>A0A4S3JM00_9EURO</name>
<accession>A0A4S3JM00</accession>
<proteinExistence type="predicted"/>
<gene>
    <name evidence="1" type="ORF">EYZ11_004012</name>
</gene>
<dbReference type="Proteomes" id="UP000308092">
    <property type="component" value="Unassembled WGS sequence"/>
</dbReference>
<comment type="caution">
    <text evidence="1">The sequence shown here is derived from an EMBL/GenBank/DDBJ whole genome shotgun (WGS) entry which is preliminary data.</text>
</comment>
<reference evidence="1 2" key="1">
    <citation type="submission" date="2019-03" db="EMBL/GenBank/DDBJ databases">
        <title>The genome sequence of a newly discovered highly antifungal drug resistant Aspergillus species, Aspergillus tanneri NIH 1004.</title>
        <authorList>
            <person name="Mounaud S."/>
            <person name="Singh I."/>
            <person name="Joardar V."/>
            <person name="Pakala S."/>
            <person name="Pakala S."/>
            <person name="Venepally P."/>
            <person name="Hoover J."/>
            <person name="Nierman W."/>
            <person name="Chung J."/>
            <person name="Losada L."/>
        </authorList>
    </citation>
    <scope>NUCLEOTIDE SEQUENCE [LARGE SCALE GENOMIC DNA]</scope>
    <source>
        <strain evidence="1 2">NIH1004</strain>
    </source>
</reference>
<dbReference type="EMBL" id="SOSA01000110">
    <property type="protein sequence ID" value="THC96513.1"/>
    <property type="molecule type" value="Genomic_DNA"/>
</dbReference>
<protein>
    <submittedName>
        <fullName evidence="1">Uncharacterized protein</fullName>
    </submittedName>
</protein>
<evidence type="ECO:0000313" key="1">
    <source>
        <dbReference type="EMBL" id="THC96513.1"/>
    </source>
</evidence>
<sequence length="32" mass="3584">MVRFVGKRYVRGRSGGRLVPTYVTLSGILMTL</sequence>
<keyword evidence="2" id="KW-1185">Reference proteome</keyword>
<organism evidence="1 2">
    <name type="scientific">Aspergillus tanneri</name>
    <dbReference type="NCBI Taxonomy" id="1220188"/>
    <lineage>
        <taxon>Eukaryota</taxon>
        <taxon>Fungi</taxon>
        <taxon>Dikarya</taxon>
        <taxon>Ascomycota</taxon>
        <taxon>Pezizomycotina</taxon>
        <taxon>Eurotiomycetes</taxon>
        <taxon>Eurotiomycetidae</taxon>
        <taxon>Eurotiales</taxon>
        <taxon>Aspergillaceae</taxon>
        <taxon>Aspergillus</taxon>
        <taxon>Aspergillus subgen. Circumdati</taxon>
    </lineage>
</organism>